<gene>
    <name evidence="1" type="ORF">SPRG_09177</name>
</gene>
<keyword evidence="2" id="KW-1185">Reference proteome</keyword>
<dbReference type="Proteomes" id="UP000030745">
    <property type="component" value="Unassembled WGS sequence"/>
</dbReference>
<dbReference type="KEGG" id="spar:SPRG_09177"/>
<sequence>MQHVLLPTDPTARRTGIDWFSHRLFYNTDRMLAHTFFLSSSLRLQDHVQIDCGNDSVDISARLQVDIALPLEVTHSVLHDAIWSIMRGDGAPFLLAFLDQEMLSSS</sequence>
<name>A0A067CEV5_SAPPC</name>
<dbReference type="GeneID" id="24131366"/>
<proteinExistence type="predicted"/>
<dbReference type="EMBL" id="KK583233">
    <property type="protein sequence ID" value="KDO25352.1"/>
    <property type="molecule type" value="Genomic_DNA"/>
</dbReference>
<accession>A0A067CEV5</accession>
<protein>
    <submittedName>
        <fullName evidence="1">Uncharacterized protein</fullName>
    </submittedName>
</protein>
<reference evidence="1 2" key="1">
    <citation type="journal article" date="2013" name="PLoS Genet.">
        <title>Distinctive expansion of potential virulence genes in the genome of the oomycete fish pathogen Saprolegnia parasitica.</title>
        <authorList>
            <person name="Jiang R.H."/>
            <person name="de Bruijn I."/>
            <person name="Haas B.J."/>
            <person name="Belmonte R."/>
            <person name="Lobach L."/>
            <person name="Christie J."/>
            <person name="van den Ackerveken G."/>
            <person name="Bottin A."/>
            <person name="Bulone V."/>
            <person name="Diaz-Moreno S.M."/>
            <person name="Dumas B."/>
            <person name="Fan L."/>
            <person name="Gaulin E."/>
            <person name="Govers F."/>
            <person name="Grenville-Briggs L.J."/>
            <person name="Horner N.R."/>
            <person name="Levin J.Z."/>
            <person name="Mammella M."/>
            <person name="Meijer H.J."/>
            <person name="Morris P."/>
            <person name="Nusbaum C."/>
            <person name="Oome S."/>
            <person name="Phillips A.J."/>
            <person name="van Rooyen D."/>
            <person name="Rzeszutek E."/>
            <person name="Saraiva M."/>
            <person name="Secombes C.J."/>
            <person name="Seidl M.F."/>
            <person name="Snel B."/>
            <person name="Stassen J.H."/>
            <person name="Sykes S."/>
            <person name="Tripathy S."/>
            <person name="van den Berg H."/>
            <person name="Vega-Arreguin J.C."/>
            <person name="Wawra S."/>
            <person name="Young S.K."/>
            <person name="Zeng Q."/>
            <person name="Dieguez-Uribeondo J."/>
            <person name="Russ C."/>
            <person name="Tyler B.M."/>
            <person name="van West P."/>
        </authorList>
    </citation>
    <scope>NUCLEOTIDE SEQUENCE [LARGE SCALE GENOMIC DNA]</scope>
    <source>
        <strain evidence="1 2">CBS 223.65</strain>
    </source>
</reference>
<dbReference type="RefSeq" id="XP_012204001.1">
    <property type="nucleotide sequence ID" value="XM_012348611.1"/>
</dbReference>
<evidence type="ECO:0000313" key="1">
    <source>
        <dbReference type="EMBL" id="KDO25352.1"/>
    </source>
</evidence>
<evidence type="ECO:0000313" key="2">
    <source>
        <dbReference type="Proteomes" id="UP000030745"/>
    </source>
</evidence>
<dbReference type="VEuPathDB" id="FungiDB:SPRG_09177"/>
<dbReference type="AlphaFoldDB" id="A0A067CEV5"/>
<organism evidence="1 2">
    <name type="scientific">Saprolegnia parasitica (strain CBS 223.65)</name>
    <dbReference type="NCBI Taxonomy" id="695850"/>
    <lineage>
        <taxon>Eukaryota</taxon>
        <taxon>Sar</taxon>
        <taxon>Stramenopiles</taxon>
        <taxon>Oomycota</taxon>
        <taxon>Saprolegniomycetes</taxon>
        <taxon>Saprolegniales</taxon>
        <taxon>Saprolegniaceae</taxon>
        <taxon>Saprolegnia</taxon>
    </lineage>
</organism>